<keyword evidence="2" id="KW-0812">Transmembrane</keyword>
<protein>
    <submittedName>
        <fullName evidence="3">Uncharacterized protein</fullName>
    </submittedName>
</protein>
<dbReference type="AlphaFoldDB" id="A0AAN7CWJ6"/>
<dbReference type="EMBL" id="MU857636">
    <property type="protein sequence ID" value="KAK4248557.1"/>
    <property type="molecule type" value="Genomic_DNA"/>
</dbReference>
<feature type="compositionally biased region" description="Low complexity" evidence="1">
    <location>
        <begin position="163"/>
        <end position="180"/>
    </location>
</feature>
<evidence type="ECO:0000256" key="1">
    <source>
        <dbReference type="SAM" id="MobiDB-lite"/>
    </source>
</evidence>
<name>A0AAN7CWJ6_9PEZI</name>
<comment type="caution">
    <text evidence="3">The sequence shown here is derived from an EMBL/GenBank/DDBJ whole genome shotgun (WGS) entry which is preliminary data.</text>
</comment>
<keyword evidence="2" id="KW-1133">Transmembrane helix</keyword>
<feature type="region of interest" description="Disordered" evidence="1">
    <location>
        <begin position="61"/>
        <end position="99"/>
    </location>
</feature>
<feature type="region of interest" description="Disordered" evidence="1">
    <location>
        <begin position="1"/>
        <end position="23"/>
    </location>
</feature>
<feature type="compositionally biased region" description="Polar residues" evidence="1">
    <location>
        <begin position="195"/>
        <end position="205"/>
    </location>
</feature>
<evidence type="ECO:0000313" key="4">
    <source>
        <dbReference type="Proteomes" id="UP001303647"/>
    </source>
</evidence>
<keyword evidence="4" id="KW-1185">Reference proteome</keyword>
<reference evidence="3" key="1">
    <citation type="journal article" date="2023" name="Mol. Phylogenet. Evol.">
        <title>Genome-scale phylogeny and comparative genomics of the fungal order Sordariales.</title>
        <authorList>
            <person name="Hensen N."/>
            <person name="Bonometti L."/>
            <person name="Westerberg I."/>
            <person name="Brannstrom I.O."/>
            <person name="Guillou S."/>
            <person name="Cros-Aarteil S."/>
            <person name="Calhoun S."/>
            <person name="Haridas S."/>
            <person name="Kuo A."/>
            <person name="Mondo S."/>
            <person name="Pangilinan J."/>
            <person name="Riley R."/>
            <person name="LaButti K."/>
            <person name="Andreopoulos B."/>
            <person name="Lipzen A."/>
            <person name="Chen C."/>
            <person name="Yan M."/>
            <person name="Daum C."/>
            <person name="Ng V."/>
            <person name="Clum A."/>
            <person name="Steindorff A."/>
            <person name="Ohm R.A."/>
            <person name="Martin F."/>
            <person name="Silar P."/>
            <person name="Natvig D.O."/>
            <person name="Lalanne C."/>
            <person name="Gautier V."/>
            <person name="Ament-Velasquez S.L."/>
            <person name="Kruys A."/>
            <person name="Hutchinson M.I."/>
            <person name="Powell A.J."/>
            <person name="Barry K."/>
            <person name="Miller A.N."/>
            <person name="Grigoriev I.V."/>
            <person name="Debuchy R."/>
            <person name="Gladieux P."/>
            <person name="Hiltunen Thoren M."/>
            <person name="Johannesson H."/>
        </authorList>
    </citation>
    <scope>NUCLEOTIDE SEQUENCE</scope>
    <source>
        <strain evidence="3">CBS 359.72</strain>
    </source>
</reference>
<evidence type="ECO:0000256" key="2">
    <source>
        <dbReference type="SAM" id="Phobius"/>
    </source>
</evidence>
<accession>A0AAN7CWJ6</accession>
<organism evidence="3 4">
    <name type="scientific">Corynascus novoguineensis</name>
    <dbReference type="NCBI Taxonomy" id="1126955"/>
    <lineage>
        <taxon>Eukaryota</taxon>
        <taxon>Fungi</taxon>
        <taxon>Dikarya</taxon>
        <taxon>Ascomycota</taxon>
        <taxon>Pezizomycotina</taxon>
        <taxon>Sordariomycetes</taxon>
        <taxon>Sordariomycetidae</taxon>
        <taxon>Sordariales</taxon>
        <taxon>Chaetomiaceae</taxon>
        <taxon>Corynascus</taxon>
    </lineage>
</organism>
<feature type="transmembrane region" description="Helical" evidence="2">
    <location>
        <begin position="117"/>
        <end position="140"/>
    </location>
</feature>
<gene>
    <name evidence="3" type="ORF">C7999DRAFT_31050</name>
</gene>
<proteinExistence type="predicted"/>
<sequence>MAEMRDPAGGGDGLSPGHSTLEVVSGHNHDRAAAFGKNDKVAYTPARENDKVVVDQQLPDAQKPLTPGAYGDQHQHGPYSPQTTYTQGGWDDSTVRGPSMAGADENKKILGMKRRTFFILLWVVSILAAIGVGVGVGVGVSRRSSDSDDETGTGEVASGSDVSGGPPRTTGTTGTSLPSSAVTSTHSRGSDSDRPTPTVSSVTISAPRSTGAVQLGGVGGRCSNNWGLDCICLERDVCINRWTGEPMTGTGPNDWPCPDDPPDIVACIIRPCLGMSTSSPSQYHMSEKAIRDFGSTAGSIWW</sequence>
<dbReference type="Proteomes" id="UP001303647">
    <property type="component" value="Unassembled WGS sequence"/>
</dbReference>
<reference evidence="3" key="2">
    <citation type="submission" date="2023-05" db="EMBL/GenBank/DDBJ databases">
        <authorList>
            <consortium name="Lawrence Berkeley National Laboratory"/>
            <person name="Steindorff A."/>
            <person name="Hensen N."/>
            <person name="Bonometti L."/>
            <person name="Westerberg I."/>
            <person name="Brannstrom I.O."/>
            <person name="Guillou S."/>
            <person name="Cros-Aarteil S."/>
            <person name="Calhoun S."/>
            <person name="Haridas S."/>
            <person name="Kuo A."/>
            <person name="Mondo S."/>
            <person name="Pangilinan J."/>
            <person name="Riley R."/>
            <person name="Labutti K."/>
            <person name="Andreopoulos B."/>
            <person name="Lipzen A."/>
            <person name="Chen C."/>
            <person name="Yanf M."/>
            <person name="Daum C."/>
            <person name="Ng V."/>
            <person name="Clum A."/>
            <person name="Ohm R."/>
            <person name="Martin F."/>
            <person name="Silar P."/>
            <person name="Natvig D."/>
            <person name="Lalanne C."/>
            <person name="Gautier V."/>
            <person name="Ament-Velasquez S.L."/>
            <person name="Kruys A."/>
            <person name="Hutchinson M.I."/>
            <person name="Powell A.J."/>
            <person name="Barry K."/>
            <person name="Miller A.N."/>
            <person name="Grigoriev I.V."/>
            <person name="Debuchy R."/>
            <person name="Gladieux P."/>
            <person name="Thoren M.H."/>
            <person name="Johannesson H."/>
        </authorList>
    </citation>
    <scope>NUCLEOTIDE SEQUENCE</scope>
    <source>
        <strain evidence="3">CBS 359.72</strain>
    </source>
</reference>
<evidence type="ECO:0000313" key="3">
    <source>
        <dbReference type="EMBL" id="KAK4248557.1"/>
    </source>
</evidence>
<feature type="region of interest" description="Disordered" evidence="1">
    <location>
        <begin position="141"/>
        <end position="205"/>
    </location>
</feature>
<keyword evidence="2" id="KW-0472">Membrane</keyword>